<organism evidence="7 8">
    <name type="scientific">Blomia tropicalis</name>
    <name type="common">Mite</name>
    <dbReference type="NCBI Taxonomy" id="40697"/>
    <lineage>
        <taxon>Eukaryota</taxon>
        <taxon>Metazoa</taxon>
        <taxon>Ecdysozoa</taxon>
        <taxon>Arthropoda</taxon>
        <taxon>Chelicerata</taxon>
        <taxon>Arachnida</taxon>
        <taxon>Acari</taxon>
        <taxon>Acariformes</taxon>
        <taxon>Sarcoptiformes</taxon>
        <taxon>Astigmata</taxon>
        <taxon>Glycyphagoidea</taxon>
        <taxon>Echimyopodidae</taxon>
        <taxon>Blomia</taxon>
    </lineage>
</organism>
<keyword evidence="8" id="KW-1185">Reference proteome</keyword>
<proteinExistence type="inferred from homology"/>
<dbReference type="AlphaFoldDB" id="A0A9Q0M6B6"/>
<evidence type="ECO:0000256" key="5">
    <source>
        <dbReference type="RuleBase" id="RU000416"/>
    </source>
</evidence>
<comment type="caution">
    <text evidence="7">The sequence shown here is derived from an EMBL/GenBank/DDBJ whole genome shotgun (WGS) entry which is preliminary data.</text>
</comment>
<dbReference type="InterPro" id="IPR001525">
    <property type="entry name" value="C5_MeTfrase"/>
</dbReference>
<evidence type="ECO:0000313" key="7">
    <source>
        <dbReference type="EMBL" id="KAJ6220231.1"/>
    </source>
</evidence>
<keyword evidence="3 4" id="KW-0949">S-adenosyl-L-methionine</keyword>
<dbReference type="PANTHER" id="PTHR46098:SF1">
    <property type="entry name" value="TRNA (CYTOSINE(38)-C(5))-METHYLTRANSFERASE"/>
    <property type="match status" value="1"/>
</dbReference>
<comment type="similarity">
    <text evidence="4 5">Belongs to the class I-like SAM-binding methyltransferase superfamily. C5-methyltransferase family.</text>
</comment>
<evidence type="ECO:0000256" key="1">
    <source>
        <dbReference type="ARBA" id="ARBA00022603"/>
    </source>
</evidence>
<dbReference type="SUPFAM" id="SSF53335">
    <property type="entry name" value="S-adenosyl-L-methionine-dependent methyltransferases"/>
    <property type="match status" value="1"/>
</dbReference>
<comment type="catalytic activity">
    <reaction evidence="6">
        <text>a 2'-deoxycytidine in DNA + S-adenosyl-L-methionine = a 5-methyl-2'-deoxycytidine in DNA + S-adenosyl-L-homocysteine + H(+)</text>
        <dbReference type="Rhea" id="RHEA:13681"/>
        <dbReference type="Rhea" id="RHEA-COMP:11369"/>
        <dbReference type="Rhea" id="RHEA-COMP:11370"/>
        <dbReference type="ChEBI" id="CHEBI:15378"/>
        <dbReference type="ChEBI" id="CHEBI:57856"/>
        <dbReference type="ChEBI" id="CHEBI:59789"/>
        <dbReference type="ChEBI" id="CHEBI:85452"/>
        <dbReference type="ChEBI" id="CHEBI:85454"/>
        <dbReference type="EC" id="2.1.1.37"/>
    </reaction>
</comment>
<dbReference type="GO" id="GO:0003886">
    <property type="term" value="F:DNA (cytosine-5-)-methyltransferase activity"/>
    <property type="evidence" value="ECO:0007669"/>
    <property type="project" value="UniProtKB-EC"/>
</dbReference>
<dbReference type="Gene3D" id="3.40.50.150">
    <property type="entry name" value="Vaccinia Virus protein VP39"/>
    <property type="match status" value="1"/>
</dbReference>
<evidence type="ECO:0000256" key="4">
    <source>
        <dbReference type="PROSITE-ProRule" id="PRU01016"/>
    </source>
</evidence>
<dbReference type="Gene3D" id="3.90.120.10">
    <property type="entry name" value="DNA Methylase, subunit A, domain 2"/>
    <property type="match status" value="1"/>
</dbReference>
<protein>
    <recommendedName>
        <fullName evidence="6">Cytosine-specific methyltransferase</fullName>
        <ecNumber evidence="6">2.1.1.37</ecNumber>
    </recommendedName>
</protein>
<dbReference type="GO" id="GO:0005634">
    <property type="term" value="C:nucleus"/>
    <property type="evidence" value="ECO:0007669"/>
    <property type="project" value="TreeGrafter"/>
</dbReference>
<feature type="active site" evidence="4">
    <location>
        <position position="90"/>
    </location>
</feature>
<evidence type="ECO:0000256" key="2">
    <source>
        <dbReference type="ARBA" id="ARBA00022679"/>
    </source>
</evidence>
<dbReference type="Proteomes" id="UP001142055">
    <property type="component" value="Chromosome 2"/>
</dbReference>
<keyword evidence="1 4" id="KW-0489">Methyltransferase</keyword>
<dbReference type="EC" id="2.1.1.37" evidence="6"/>
<evidence type="ECO:0000313" key="8">
    <source>
        <dbReference type="Proteomes" id="UP001142055"/>
    </source>
</evidence>
<dbReference type="PROSITE" id="PS00094">
    <property type="entry name" value="C5_MTASE_1"/>
    <property type="match status" value="1"/>
</dbReference>
<name>A0A9Q0M6B6_BLOTA</name>
<dbReference type="NCBIfam" id="TIGR00675">
    <property type="entry name" value="dcm"/>
    <property type="match status" value="1"/>
</dbReference>
<reference evidence="7" key="1">
    <citation type="submission" date="2022-12" db="EMBL/GenBank/DDBJ databases">
        <title>Genome assemblies of Blomia tropicalis.</title>
        <authorList>
            <person name="Cui Y."/>
        </authorList>
    </citation>
    <scope>NUCLEOTIDE SEQUENCE</scope>
    <source>
        <tissue evidence="7">Adult mites</tissue>
    </source>
</reference>
<keyword evidence="2 4" id="KW-0808">Transferase</keyword>
<evidence type="ECO:0000256" key="3">
    <source>
        <dbReference type="ARBA" id="ARBA00022691"/>
    </source>
</evidence>
<dbReference type="GO" id="GO:0032259">
    <property type="term" value="P:methylation"/>
    <property type="evidence" value="ECO:0007669"/>
    <property type="project" value="UniProtKB-KW"/>
</dbReference>
<dbReference type="InterPro" id="IPR018117">
    <property type="entry name" value="C5_DNA_meth_AS"/>
</dbReference>
<dbReference type="PANTHER" id="PTHR46098">
    <property type="entry name" value="TRNA (CYTOSINE(38)-C(5))-METHYLTRANSFERASE"/>
    <property type="match status" value="1"/>
</dbReference>
<dbReference type="PROSITE" id="PS00095">
    <property type="entry name" value="C5_MTASE_2"/>
    <property type="match status" value="1"/>
</dbReference>
<gene>
    <name evidence="7" type="ORF">RDWZM_006043</name>
</gene>
<accession>A0A9Q0M6B6</accession>
<dbReference type="EMBL" id="JAPWDV010000002">
    <property type="protein sequence ID" value="KAJ6220231.1"/>
    <property type="molecule type" value="Genomic_DNA"/>
</dbReference>
<evidence type="ECO:0000256" key="6">
    <source>
        <dbReference type="RuleBase" id="RU000417"/>
    </source>
</evidence>
<dbReference type="InterPro" id="IPR029063">
    <property type="entry name" value="SAM-dependent_MTases_sf"/>
</dbReference>
<dbReference type="InterPro" id="IPR050750">
    <property type="entry name" value="C5-MTase"/>
</dbReference>
<dbReference type="PRINTS" id="PR00105">
    <property type="entry name" value="C5METTRFRASE"/>
</dbReference>
<dbReference type="InterPro" id="IPR031303">
    <property type="entry name" value="C5_meth_CS"/>
</dbReference>
<dbReference type="PROSITE" id="PS51679">
    <property type="entry name" value="SAM_MT_C5"/>
    <property type="match status" value="1"/>
</dbReference>
<sequence>MDQFNVLELYSGIGGFHYAIKKLFKLKGINNYRITGVDINTTANEIYKHNHVGDEDKSIGNILLERNIQSISVKELDKNRYNLITMSPPCQPFSRLGLKRDLSDNRCNSFRHLMSTLPLLENKPEYIMLENVKGFETSDAHQLLVETLIRCDYRFEEFLLSPTQFSIPNSRQRYYLIGRKVGTNLTSNKYKPNIHTKVPVIESNNSIFDSKSVVEYVDQISIEEQSGLVFIGEQFQTIESYLDNKIDEQYELNNETLLRYHMLFDLVDHNSFSTNCFTKAYAHRIEGCGSILKAASDSVTIDDVYTLVKQLKKQKDEQNCSSDNGNDFDDAIVQALRSLHLRYFTPREIANLMSFPSEFEFPDKINRKQQYRVLGNSVNVTVCYYLLRILIGSISE</sequence>
<dbReference type="Pfam" id="PF00145">
    <property type="entry name" value="DNA_methylase"/>
    <property type="match status" value="1"/>
</dbReference>
<dbReference type="OMA" id="HYAFKYA"/>